<dbReference type="GeneID" id="54413276"/>
<keyword evidence="1" id="KW-0863">Zinc-finger</keyword>
<dbReference type="InterPro" id="IPR013087">
    <property type="entry name" value="Znf_C2H2_type"/>
</dbReference>
<keyword evidence="3" id="KW-0812">Transmembrane</keyword>
<keyword evidence="1" id="KW-0479">Metal-binding</keyword>
<sequence>MSNITNATLALHAAENGLSTGAKAGAVMGVVMLGLLFTIPAALYICLREGRRRKRSREETQEEQGRRDCLIPQRPTVEQILGTNNRSLLKDPLIPKRPTVEQILGIDKRSLLRDLPIYEGNEIVGRPSYLTAAPASVGNWYDDPAPSCSHQDQEECKSVDPWEVEYGPNPVMFPHLAGPLSDLSTLSPAPLESSASQSSSKGLTDTSQATLPLDLRRDIEVEYHQSDGGSGEFQRPSESSSIFSLDTEVASSSSSFTLLNTESGDDLSPKLTGSTIDSPWSKISLPMEELVFVPASTLNTTVYCQSSSVGMPKSLPSDIGGKASPDTELLPTPASKSPLGSSLALTVSSRPQFTNDKTTLQNHHNRKHNLRYPCTLCPAAFGLRKDLERHEHTVHKEHFKSEQVFRCTNEGCATPAIEFNRKDNFQRHVKRCEKAIAHASGKSG</sequence>
<evidence type="ECO:0000256" key="1">
    <source>
        <dbReference type="PROSITE-ProRule" id="PRU00042"/>
    </source>
</evidence>
<accession>A0A6A6AEV8</accession>
<dbReference type="GO" id="GO:0008270">
    <property type="term" value="F:zinc ion binding"/>
    <property type="evidence" value="ECO:0007669"/>
    <property type="project" value="UniProtKB-KW"/>
</dbReference>
<name>A0A6A6AEV8_9PLEO</name>
<keyword evidence="6" id="KW-1185">Reference proteome</keyword>
<feature type="compositionally biased region" description="Low complexity" evidence="2">
    <location>
        <begin position="184"/>
        <end position="200"/>
    </location>
</feature>
<feature type="region of interest" description="Disordered" evidence="2">
    <location>
        <begin position="312"/>
        <end position="341"/>
    </location>
</feature>
<feature type="compositionally biased region" description="Polar residues" evidence="2">
    <location>
        <begin position="201"/>
        <end position="210"/>
    </location>
</feature>
<dbReference type="RefSeq" id="XP_033524737.1">
    <property type="nucleotide sequence ID" value="XM_033672844.1"/>
</dbReference>
<dbReference type="PROSITE" id="PS50157">
    <property type="entry name" value="ZINC_FINGER_C2H2_2"/>
    <property type="match status" value="1"/>
</dbReference>
<dbReference type="PROSITE" id="PS00028">
    <property type="entry name" value="ZINC_FINGER_C2H2_1"/>
    <property type="match status" value="1"/>
</dbReference>
<evidence type="ECO:0000313" key="5">
    <source>
        <dbReference type="EMBL" id="KAF2130350.1"/>
    </source>
</evidence>
<dbReference type="EMBL" id="ML977504">
    <property type="protein sequence ID" value="KAF2130350.1"/>
    <property type="molecule type" value="Genomic_DNA"/>
</dbReference>
<keyword evidence="1" id="KW-0862">Zinc</keyword>
<evidence type="ECO:0000313" key="6">
    <source>
        <dbReference type="Proteomes" id="UP000799771"/>
    </source>
</evidence>
<organism evidence="5 6">
    <name type="scientific">Dothidotthia symphoricarpi CBS 119687</name>
    <dbReference type="NCBI Taxonomy" id="1392245"/>
    <lineage>
        <taxon>Eukaryota</taxon>
        <taxon>Fungi</taxon>
        <taxon>Dikarya</taxon>
        <taxon>Ascomycota</taxon>
        <taxon>Pezizomycotina</taxon>
        <taxon>Dothideomycetes</taxon>
        <taxon>Pleosporomycetidae</taxon>
        <taxon>Pleosporales</taxon>
        <taxon>Dothidotthiaceae</taxon>
        <taxon>Dothidotthia</taxon>
    </lineage>
</organism>
<feature type="transmembrane region" description="Helical" evidence="3">
    <location>
        <begin position="26"/>
        <end position="47"/>
    </location>
</feature>
<dbReference type="AlphaFoldDB" id="A0A6A6AEV8"/>
<dbReference type="Gene3D" id="3.30.160.60">
    <property type="entry name" value="Classic Zinc Finger"/>
    <property type="match status" value="1"/>
</dbReference>
<dbReference type="Proteomes" id="UP000799771">
    <property type="component" value="Unassembled WGS sequence"/>
</dbReference>
<dbReference type="SMART" id="SM00355">
    <property type="entry name" value="ZnF_C2H2"/>
    <property type="match status" value="2"/>
</dbReference>
<evidence type="ECO:0000256" key="3">
    <source>
        <dbReference type="SAM" id="Phobius"/>
    </source>
</evidence>
<keyword evidence="3" id="KW-0472">Membrane</keyword>
<proteinExistence type="predicted"/>
<dbReference type="OrthoDB" id="3801139at2759"/>
<keyword evidence="3" id="KW-1133">Transmembrane helix</keyword>
<evidence type="ECO:0000256" key="2">
    <source>
        <dbReference type="SAM" id="MobiDB-lite"/>
    </source>
</evidence>
<feature type="domain" description="C2H2-type" evidence="4">
    <location>
        <begin position="372"/>
        <end position="395"/>
    </location>
</feature>
<gene>
    <name evidence="5" type="ORF">P153DRAFT_430584</name>
</gene>
<feature type="region of interest" description="Disordered" evidence="2">
    <location>
        <begin position="184"/>
        <end position="211"/>
    </location>
</feature>
<evidence type="ECO:0000259" key="4">
    <source>
        <dbReference type="PROSITE" id="PS50157"/>
    </source>
</evidence>
<protein>
    <recommendedName>
        <fullName evidence="4">C2H2-type domain-containing protein</fullName>
    </recommendedName>
</protein>
<reference evidence="5" key="1">
    <citation type="journal article" date="2020" name="Stud. Mycol.">
        <title>101 Dothideomycetes genomes: a test case for predicting lifestyles and emergence of pathogens.</title>
        <authorList>
            <person name="Haridas S."/>
            <person name="Albert R."/>
            <person name="Binder M."/>
            <person name="Bloem J."/>
            <person name="Labutti K."/>
            <person name="Salamov A."/>
            <person name="Andreopoulos B."/>
            <person name="Baker S."/>
            <person name="Barry K."/>
            <person name="Bills G."/>
            <person name="Bluhm B."/>
            <person name="Cannon C."/>
            <person name="Castanera R."/>
            <person name="Culley D."/>
            <person name="Daum C."/>
            <person name="Ezra D."/>
            <person name="Gonzalez J."/>
            <person name="Henrissat B."/>
            <person name="Kuo A."/>
            <person name="Liang C."/>
            <person name="Lipzen A."/>
            <person name="Lutzoni F."/>
            <person name="Magnuson J."/>
            <person name="Mondo S."/>
            <person name="Nolan M."/>
            <person name="Ohm R."/>
            <person name="Pangilinan J."/>
            <person name="Park H.-J."/>
            <person name="Ramirez L."/>
            <person name="Alfaro M."/>
            <person name="Sun H."/>
            <person name="Tritt A."/>
            <person name="Yoshinaga Y."/>
            <person name="Zwiers L.-H."/>
            <person name="Turgeon B."/>
            <person name="Goodwin S."/>
            <person name="Spatafora J."/>
            <person name="Crous P."/>
            <person name="Grigoriev I."/>
        </authorList>
    </citation>
    <scope>NUCLEOTIDE SEQUENCE</scope>
    <source>
        <strain evidence="5">CBS 119687</strain>
    </source>
</reference>